<proteinExistence type="predicted"/>
<protein>
    <submittedName>
        <fullName evidence="2">Uncharacterized protein</fullName>
    </submittedName>
</protein>
<evidence type="ECO:0000313" key="3">
    <source>
        <dbReference type="Proteomes" id="UP001633002"/>
    </source>
</evidence>
<feature type="region of interest" description="Disordered" evidence="1">
    <location>
        <begin position="1"/>
        <end position="35"/>
    </location>
</feature>
<comment type="caution">
    <text evidence="2">The sequence shown here is derived from an EMBL/GenBank/DDBJ whole genome shotgun (WGS) entry which is preliminary data.</text>
</comment>
<dbReference type="AlphaFoldDB" id="A0ABD3HXD6"/>
<organism evidence="2 3">
    <name type="scientific">Riccia sorocarpa</name>
    <dbReference type="NCBI Taxonomy" id="122646"/>
    <lineage>
        <taxon>Eukaryota</taxon>
        <taxon>Viridiplantae</taxon>
        <taxon>Streptophyta</taxon>
        <taxon>Embryophyta</taxon>
        <taxon>Marchantiophyta</taxon>
        <taxon>Marchantiopsida</taxon>
        <taxon>Marchantiidae</taxon>
        <taxon>Marchantiales</taxon>
        <taxon>Ricciaceae</taxon>
        <taxon>Riccia</taxon>
    </lineage>
</organism>
<reference evidence="2 3" key="1">
    <citation type="submission" date="2024-09" db="EMBL/GenBank/DDBJ databases">
        <title>Chromosome-scale assembly of Riccia sorocarpa.</title>
        <authorList>
            <person name="Paukszto L."/>
        </authorList>
    </citation>
    <scope>NUCLEOTIDE SEQUENCE [LARGE SCALE GENOMIC DNA]</scope>
    <source>
        <strain evidence="2">LP-2024</strain>
        <tissue evidence="2">Aerial parts of the thallus</tissue>
    </source>
</reference>
<evidence type="ECO:0000256" key="1">
    <source>
        <dbReference type="SAM" id="MobiDB-lite"/>
    </source>
</evidence>
<name>A0ABD3HXD6_9MARC</name>
<dbReference type="Proteomes" id="UP001633002">
    <property type="component" value="Unassembled WGS sequence"/>
</dbReference>
<dbReference type="EMBL" id="JBJQOH010000003">
    <property type="protein sequence ID" value="KAL3694915.1"/>
    <property type="molecule type" value="Genomic_DNA"/>
</dbReference>
<gene>
    <name evidence="2" type="ORF">R1sor_008566</name>
</gene>
<feature type="region of interest" description="Disordered" evidence="1">
    <location>
        <begin position="157"/>
        <end position="190"/>
    </location>
</feature>
<evidence type="ECO:0000313" key="2">
    <source>
        <dbReference type="EMBL" id="KAL3694915.1"/>
    </source>
</evidence>
<accession>A0ABD3HXD6</accession>
<feature type="region of interest" description="Disordered" evidence="1">
    <location>
        <begin position="88"/>
        <end position="138"/>
    </location>
</feature>
<feature type="region of interest" description="Disordered" evidence="1">
    <location>
        <begin position="211"/>
        <end position="239"/>
    </location>
</feature>
<feature type="compositionally biased region" description="Basic residues" evidence="1">
    <location>
        <begin position="23"/>
        <end position="35"/>
    </location>
</feature>
<sequence length="239" mass="27129">MTDVTADSAGTTSVKRMNDAPRGKKKQSTKKLKPIKTVKAKVTKLRVTKAKVMKEIQASLTAAVIGQDIPERRHRLREEDAAMRRRYETEWNERVGPNEALPQPQQNNVEHQEQQEPTKDEDDDPIPVVNITDVNHHDHSIQDIVQDLLNAGYAKSVDRKADEPQRDEENEPASPIVKSEDSGEEGNQSLSEYISLCRTLEECRVQIAYRNDDEVREANEIDDVPNPEEASCSKYTRSQ</sequence>
<keyword evidence="3" id="KW-1185">Reference proteome</keyword>